<dbReference type="Proteomes" id="UP000573729">
    <property type="component" value="Unassembled WGS sequence"/>
</dbReference>
<dbReference type="RefSeq" id="WP_184217145.1">
    <property type="nucleotide sequence ID" value="NZ_JACHMD010000001.1"/>
</dbReference>
<evidence type="ECO:0000256" key="1">
    <source>
        <dbReference type="SAM" id="MobiDB-lite"/>
    </source>
</evidence>
<reference evidence="2 3" key="1">
    <citation type="submission" date="2020-08" db="EMBL/GenBank/DDBJ databases">
        <title>Sequencing the genomes of 1000 actinobacteria strains.</title>
        <authorList>
            <person name="Klenk H.-P."/>
        </authorList>
    </citation>
    <scope>NUCLEOTIDE SEQUENCE [LARGE SCALE GENOMIC DNA]</scope>
    <source>
        <strain evidence="2 3">DSM 24947</strain>
    </source>
</reference>
<organism evidence="2 3">
    <name type="scientific">Microbacterium marinum</name>
    <dbReference type="NCBI Taxonomy" id="421115"/>
    <lineage>
        <taxon>Bacteria</taxon>
        <taxon>Bacillati</taxon>
        <taxon>Actinomycetota</taxon>
        <taxon>Actinomycetes</taxon>
        <taxon>Micrococcales</taxon>
        <taxon>Microbacteriaceae</taxon>
        <taxon>Microbacterium</taxon>
    </lineage>
</organism>
<dbReference type="EMBL" id="JACHMD010000001">
    <property type="protein sequence ID" value="MBB4667031.1"/>
    <property type="molecule type" value="Genomic_DNA"/>
</dbReference>
<comment type="caution">
    <text evidence="2">The sequence shown here is derived from an EMBL/GenBank/DDBJ whole genome shotgun (WGS) entry which is preliminary data.</text>
</comment>
<feature type="region of interest" description="Disordered" evidence="1">
    <location>
        <begin position="1"/>
        <end position="23"/>
    </location>
</feature>
<name>A0A7W7BQL5_9MICO</name>
<gene>
    <name evidence="2" type="ORF">BKA24_001740</name>
</gene>
<dbReference type="AlphaFoldDB" id="A0A7W7BQL5"/>
<evidence type="ECO:0000313" key="2">
    <source>
        <dbReference type="EMBL" id="MBB4667031.1"/>
    </source>
</evidence>
<accession>A0A7W7BQL5</accession>
<protein>
    <submittedName>
        <fullName evidence="2">Uncharacterized protein</fullName>
    </submittedName>
</protein>
<proteinExistence type="predicted"/>
<keyword evidence="3" id="KW-1185">Reference proteome</keyword>
<sequence length="78" mass="8231">MIRSEHSLTERLGAPAPAPTAEDAQAVRTAIITQFPKGRDAHVRAELESMILGEVTEPASAPIPLHRAAQLPQAQAAA</sequence>
<evidence type="ECO:0000313" key="3">
    <source>
        <dbReference type="Proteomes" id="UP000573729"/>
    </source>
</evidence>